<dbReference type="GO" id="GO:0005886">
    <property type="term" value="C:plasma membrane"/>
    <property type="evidence" value="ECO:0007669"/>
    <property type="project" value="UniProtKB-SubCell"/>
</dbReference>
<dbReference type="OrthoDB" id="9789291at2"/>
<keyword evidence="9" id="KW-0808">Transferase</keyword>
<dbReference type="GO" id="GO:0004190">
    <property type="term" value="F:aspartic-type endopeptidase activity"/>
    <property type="evidence" value="ECO:0007669"/>
    <property type="project" value="UniProtKB-EC"/>
</dbReference>
<dbReference type="PANTHER" id="PTHR30487">
    <property type="entry name" value="TYPE 4 PREPILIN-LIKE PROTEINS LEADER PEPTIDE-PROCESSING ENZYME"/>
    <property type="match status" value="1"/>
</dbReference>
<feature type="transmembrane region" description="Helical" evidence="10">
    <location>
        <begin position="86"/>
        <end position="113"/>
    </location>
</feature>
<dbReference type="GO" id="GO:0006465">
    <property type="term" value="P:signal peptide processing"/>
    <property type="evidence" value="ECO:0007669"/>
    <property type="project" value="TreeGrafter"/>
</dbReference>
<dbReference type="GO" id="GO:0032259">
    <property type="term" value="P:methylation"/>
    <property type="evidence" value="ECO:0007669"/>
    <property type="project" value="UniProtKB-KW"/>
</dbReference>
<feature type="transmembrane region" description="Helical" evidence="10">
    <location>
        <begin position="225"/>
        <end position="251"/>
    </location>
</feature>
<comment type="subcellular location">
    <subcellularLocation>
        <location evidence="1">Cell inner membrane</location>
        <topology evidence="1">Multi-pass membrane protein</topology>
    </subcellularLocation>
    <subcellularLocation>
        <location evidence="9">Cell membrane</location>
        <topology evidence="9">Multi-pass membrane protein</topology>
    </subcellularLocation>
</comment>
<dbReference type="InterPro" id="IPR010627">
    <property type="entry name" value="Prepilin_pept_A24_N"/>
</dbReference>
<dbReference type="Proteomes" id="UP000095621">
    <property type="component" value="Unassembled WGS sequence"/>
</dbReference>
<keyword evidence="9" id="KW-0511">Multifunctional enzyme</keyword>
<evidence type="ECO:0000256" key="2">
    <source>
        <dbReference type="ARBA" id="ARBA00005801"/>
    </source>
</evidence>
<dbReference type="EMBL" id="CZBU01000003">
    <property type="protein sequence ID" value="CUQ76878.1"/>
    <property type="molecule type" value="Genomic_DNA"/>
</dbReference>
<evidence type="ECO:0000256" key="10">
    <source>
        <dbReference type="SAM" id="Phobius"/>
    </source>
</evidence>
<dbReference type="EC" id="3.4.23.43" evidence="9"/>
<feature type="transmembrane region" description="Helical" evidence="10">
    <location>
        <begin position="125"/>
        <end position="143"/>
    </location>
</feature>
<dbReference type="RefSeq" id="WP_055215415.1">
    <property type="nucleotide sequence ID" value="NZ_CZBU01000003.1"/>
</dbReference>
<gene>
    <name evidence="13" type="primary">outO</name>
    <name evidence="13" type="ORF">ERS852490_01294</name>
</gene>
<dbReference type="AlphaFoldDB" id="A0A174YY82"/>
<dbReference type="GO" id="GO:0008168">
    <property type="term" value="F:methyltransferase activity"/>
    <property type="evidence" value="ECO:0007669"/>
    <property type="project" value="UniProtKB-KW"/>
</dbReference>
<dbReference type="PANTHER" id="PTHR30487:SF0">
    <property type="entry name" value="PREPILIN LEADER PEPTIDASE_N-METHYLTRANSFERASE-RELATED"/>
    <property type="match status" value="1"/>
</dbReference>
<keyword evidence="9" id="KW-0489">Methyltransferase</keyword>
<dbReference type="Pfam" id="PF01478">
    <property type="entry name" value="Peptidase_A24"/>
    <property type="match status" value="1"/>
</dbReference>
<keyword evidence="5 9" id="KW-0812">Transmembrane</keyword>
<dbReference type="PRINTS" id="PR00864">
    <property type="entry name" value="PREPILNPTASE"/>
</dbReference>
<comment type="similarity">
    <text evidence="2 8">Belongs to the peptidase A24 family.</text>
</comment>
<evidence type="ECO:0000313" key="14">
    <source>
        <dbReference type="Proteomes" id="UP000095621"/>
    </source>
</evidence>
<evidence type="ECO:0000256" key="9">
    <source>
        <dbReference type="RuleBase" id="RU003794"/>
    </source>
</evidence>
<proteinExistence type="inferred from homology"/>
<evidence type="ECO:0000256" key="7">
    <source>
        <dbReference type="ARBA" id="ARBA00023136"/>
    </source>
</evidence>
<evidence type="ECO:0000256" key="4">
    <source>
        <dbReference type="ARBA" id="ARBA00022519"/>
    </source>
</evidence>
<feature type="transmembrane region" description="Helical" evidence="10">
    <location>
        <begin position="7"/>
        <end position="29"/>
    </location>
</feature>
<comment type="function">
    <text evidence="9">Plays an essential role in type IV pili and type II pseudopili formation by proteolytically removing the leader sequence from substrate proteins and subsequently monomethylating the alpha-amino group of the newly exposed N-terminal phenylalanine.</text>
</comment>
<dbReference type="InterPro" id="IPR000045">
    <property type="entry name" value="Prepilin_IV_endopep_pep"/>
</dbReference>
<reference evidence="13 14" key="1">
    <citation type="submission" date="2015-09" db="EMBL/GenBank/DDBJ databases">
        <authorList>
            <consortium name="Pathogen Informatics"/>
        </authorList>
    </citation>
    <scope>NUCLEOTIDE SEQUENCE [LARGE SCALE GENOMIC DNA]</scope>
    <source>
        <strain evidence="13 14">2789STDY5834875</strain>
    </source>
</reference>
<evidence type="ECO:0000256" key="1">
    <source>
        <dbReference type="ARBA" id="ARBA00004429"/>
    </source>
</evidence>
<dbReference type="Pfam" id="PF06750">
    <property type="entry name" value="A24_N_bact"/>
    <property type="match status" value="1"/>
</dbReference>
<organism evidence="13 14">
    <name type="scientific">Lachnospira eligens</name>
    <dbReference type="NCBI Taxonomy" id="39485"/>
    <lineage>
        <taxon>Bacteria</taxon>
        <taxon>Bacillati</taxon>
        <taxon>Bacillota</taxon>
        <taxon>Clostridia</taxon>
        <taxon>Lachnospirales</taxon>
        <taxon>Lachnospiraceae</taxon>
        <taxon>Lachnospira</taxon>
    </lineage>
</organism>
<sequence length="256" mass="28562">MQYELPLYFIIFLYGIVFGSFLNVLIYRLPLKENIATEHSHCMTCGEKIQWYDLIPLVSYIILGGKCRHCKAKISPQYPIIEATNGIAYVIVFLVHGFNAVSILMCFAFSIFLVISVIDWRTFEIPFSLNVAIGVLAVIRIILDHKNLLDYLIGFCVISGFMLICLFIGRAIKGIDAFGGGDIKLMAFAGLFLGWKCIILAFLIGCILGAVIHSIRMKVTGAEHVLAFGPYLCAGLTIAMLFGTNIINWYLSFMGF</sequence>
<name>A0A174YY82_9FIRM</name>
<keyword evidence="6 10" id="KW-1133">Transmembrane helix</keyword>
<keyword evidence="3" id="KW-1003">Cell membrane</keyword>
<dbReference type="EC" id="2.1.1.-" evidence="9"/>
<keyword evidence="4" id="KW-0997">Cell inner membrane</keyword>
<dbReference type="Gene3D" id="1.20.120.1220">
    <property type="match status" value="1"/>
</dbReference>
<comment type="catalytic activity">
    <reaction evidence="9">
        <text>Typically cleaves a -Gly-|-Phe- bond to release an N-terminal, basic peptide of 5-8 residues from type IV prepilin, and then N-methylates the new N-terminal amino group, the methyl donor being S-adenosyl-L-methionine.</text>
        <dbReference type="EC" id="3.4.23.43"/>
    </reaction>
</comment>
<keyword evidence="7 10" id="KW-0472">Membrane</keyword>
<evidence type="ECO:0000259" key="12">
    <source>
        <dbReference type="Pfam" id="PF06750"/>
    </source>
</evidence>
<feature type="transmembrane region" description="Helical" evidence="10">
    <location>
        <begin position="150"/>
        <end position="172"/>
    </location>
</feature>
<protein>
    <recommendedName>
        <fullName evidence="9">Prepilin leader peptidase/N-methyltransferase</fullName>
        <ecNumber evidence="9">2.1.1.-</ecNumber>
        <ecNumber evidence="9">3.4.23.43</ecNumber>
    </recommendedName>
</protein>
<accession>A0A174YY82</accession>
<evidence type="ECO:0000256" key="3">
    <source>
        <dbReference type="ARBA" id="ARBA00022475"/>
    </source>
</evidence>
<feature type="transmembrane region" description="Helical" evidence="10">
    <location>
        <begin position="192"/>
        <end position="213"/>
    </location>
</feature>
<keyword evidence="9" id="KW-0645">Protease</keyword>
<evidence type="ECO:0000313" key="13">
    <source>
        <dbReference type="EMBL" id="CUQ76878.1"/>
    </source>
</evidence>
<evidence type="ECO:0000256" key="5">
    <source>
        <dbReference type="ARBA" id="ARBA00022692"/>
    </source>
</evidence>
<keyword evidence="9" id="KW-0378">Hydrolase</keyword>
<dbReference type="InterPro" id="IPR014032">
    <property type="entry name" value="Peptidase_A24A_bac"/>
</dbReference>
<evidence type="ECO:0000259" key="11">
    <source>
        <dbReference type="Pfam" id="PF01478"/>
    </source>
</evidence>
<evidence type="ECO:0000256" key="8">
    <source>
        <dbReference type="RuleBase" id="RU003793"/>
    </source>
</evidence>
<feature type="domain" description="Prepilin type IV endopeptidase peptidase" evidence="11">
    <location>
        <begin position="106"/>
        <end position="212"/>
    </location>
</feature>
<dbReference type="InterPro" id="IPR050882">
    <property type="entry name" value="Prepilin_peptidase/N-MTase"/>
</dbReference>
<evidence type="ECO:0000256" key="6">
    <source>
        <dbReference type="ARBA" id="ARBA00022989"/>
    </source>
</evidence>
<feature type="domain" description="Prepilin peptidase A24 N-terminal" evidence="12">
    <location>
        <begin position="13"/>
        <end position="94"/>
    </location>
</feature>